<accession>A0ABW1YEC5</accession>
<keyword evidence="11" id="KW-1185">Reference proteome</keyword>
<evidence type="ECO:0000256" key="6">
    <source>
        <dbReference type="ARBA" id="ARBA00038076"/>
    </source>
</evidence>
<evidence type="ECO:0000256" key="5">
    <source>
        <dbReference type="ARBA" id="ARBA00023136"/>
    </source>
</evidence>
<evidence type="ECO:0000259" key="9">
    <source>
        <dbReference type="Pfam" id="PF12704"/>
    </source>
</evidence>
<dbReference type="InterPro" id="IPR050250">
    <property type="entry name" value="Macrolide_Exporter_MacB"/>
</dbReference>
<dbReference type="PANTHER" id="PTHR30572:SF4">
    <property type="entry name" value="ABC TRANSPORTER PERMEASE YTRF"/>
    <property type="match status" value="1"/>
</dbReference>
<evidence type="ECO:0000256" key="1">
    <source>
        <dbReference type="ARBA" id="ARBA00004651"/>
    </source>
</evidence>
<evidence type="ECO:0000259" key="8">
    <source>
        <dbReference type="Pfam" id="PF02687"/>
    </source>
</evidence>
<protein>
    <submittedName>
        <fullName evidence="10">ABC transporter permease</fullName>
    </submittedName>
</protein>
<dbReference type="Proteomes" id="UP001596297">
    <property type="component" value="Unassembled WGS sequence"/>
</dbReference>
<feature type="domain" description="ABC3 transporter permease C-terminal" evidence="8">
    <location>
        <begin position="283"/>
        <end position="398"/>
    </location>
</feature>
<feature type="transmembrane region" description="Helical" evidence="7">
    <location>
        <begin position="365"/>
        <end position="389"/>
    </location>
</feature>
<dbReference type="Pfam" id="PF12704">
    <property type="entry name" value="MacB_PCD"/>
    <property type="match status" value="1"/>
</dbReference>
<keyword evidence="3 7" id="KW-0812">Transmembrane</keyword>
<dbReference type="PANTHER" id="PTHR30572">
    <property type="entry name" value="MEMBRANE COMPONENT OF TRANSPORTER-RELATED"/>
    <property type="match status" value="1"/>
</dbReference>
<feature type="transmembrane region" description="Helical" evidence="7">
    <location>
        <begin position="21"/>
        <end position="41"/>
    </location>
</feature>
<comment type="similarity">
    <text evidence="6">Belongs to the ABC-4 integral membrane protein family.</text>
</comment>
<feature type="transmembrane region" description="Helical" evidence="7">
    <location>
        <begin position="278"/>
        <end position="303"/>
    </location>
</feature>
<sequence>MNLAENLRTALSAIAANKLRAFLTMLGVIIGVYAVSTMISLGQLATGKITGELNEIGGSQVAVFPNFGEAAVRVVPFTADDLAALSHLPMSNISAESASVQASTVQSSGSLSLNGTLPDYGSLGDVKLSQGRYFTVSENQSSAPVVVLNDAAANKYFKKGQAVGQKIRLVHSFNYADGTTGQQREDFTVIGVTKPVGGALGGSSPSAYIPLNYVWRYYGKPGQYTTLMFKLKPGAPQQQVIDSISRILEARRGKKDFDVQSFDQFLEQFRTITGALQAMLAGVGGLSLLVGGIGIMNIMLVSVTERTREIGLRKALGARRSTILGQFLIEAVTLTGLGGLIGYALSALTVWGVSAAMPEYFGSGAVLSPSVAALAVGMSALVGLIFGVWPARRAAALTPIEALRYE</sequence>
<comment type="subcellular location">
    <subcellularLocation>
        <location evidence="1">Cell membrane</location>
        <topology evidence="1">Multi-pass membrane protein</topology>
    </subcellularLocation>
</comment>
<evidence type="ECO:0000256" key="3">
    <source>
        <dbReference type="ARBA" id="ARBA00022692"/>
    </source>
</evidence>
<comment type="caution">
    <text evidence="10">The sequence shown here is derived from an EMBL/GenBank/DDBJ whole genome shotgun (WGS) entry which is preliminary data.</text>
</comment>
<dbReference type="InterPro" id="IPR025857">
    <property type="entry name" value="MacB_PCD"/>
</dbReference>
<name>A0ABW1YEC5_9DEIO</name>
<proteinExistence type="inferred from homology"/>
<evidence type="ECO:0000256" key="7">
    <source>
        <dbReference type="SAM" id="Phobius"/>
    </source>
</evidence>
<evidence type="ECO:0000256" key="2">
    <source>
        <dbReference type="ARBA" id="ARBA00022475"/>
    </source>
</evidence>
<evidence type="ECO:0000256" key="4">
    <source>
        <dbReference type="ARBA" id="ARBA00022989"/>
    </source>
</evidence>
<dbReference type="Pfam" id="PF02687">
    <property type="entry name" value="FtsX"/>
    <property type="match status" value="1"/>
</dbReference>
<keyword evidence="5 7" id="KW-0472">Membrane</keyword>
<gene>
    <name evidence="10" type="ORF">ACFP81_12300</name>
</gene>
<reference evidence="11" key="1">
    <citation type="journal article" date="2019" name="Int. J. Syst. Evol. Microbiol.">
        <title>The Global Catalogue of Microorganisms (GCM) 10K type strain sequencing project: providing services to taxonomists for standard genome sequencing and annotation.</title>
        <authorList>
            <consortium name="The Broad Institute Genomics Platform"/>
            <consortium name="The Broad Institute Genome Sequencing Center for Infectious Disease"/>
            <person name="Wu L."/>
            <person name="Ma J."/>
        </authorList>
    </citation>
    <scope>NUCLEOTIDE SEQUENCE [LARGE SCALE GENOMIC DNA]</scope>
    <source>
        <strain evidence="11">CGMCC 1.15772</strain>
    </source>
</reference>
<organism evidence="10 11">
    <name type="scientific">Deinococcus lacus</name>
    <dbReference type="NCBI Taxonomy" id="392561"/>
    <lineage>
        <taxon>Bacteria</taxon>
        <taxon>Thermotogati</taxon>
        <taxon>Deinococcota</taxon>
        <taxon>Deinococci</taxon>
        <taxon>Deinococcales</taxon>
        <taxon>Deinococcaceae</taxon>
        <taxon>Deinococcus</taxon>
    </lineage>
</organism>
<keyword evidence="4 7" id="KW-1133">Transmembrane helix</keyword>
<feature type="domain" description="MacB-like periplasmic core" evidence="9">
    <location>
        <begin position="22"/>
        <end position="246"/>
    </location>
</feature>
<dbReference type="EMBL" id="JBHSWD010000002">
    <property type="protein sequence ID" value="MFC6592696.1"/>
    <property type="molecule type" value="Genomic_DNA"/>
</dbReference>
<dbReference type="InterPro" id="IPR003838">
    <property type="entry name" value="ABC3_permease_C"/>
</dbReference>
<dbReference type="RefSeq" id="WP_380083817.1">
    <property type="nucleotide sequence ID" value="NZ_JBHSWD010000002.1"/>
</dbReference>
<keyword evidence="2" id="KW-1003">Cell membrane</keyword>
<feature type="transmembrane region" description="Helical" evidence="7">
    <location>
        <begin position="323"/>
        <end position="345"/>
    </location>
</feature>
<evidence type="ECO:0000313" key="11">
    <source>
        <dbReference type="Proteomes" id="UP001596297"/>
    </source>
</evidence>
<evidence type="ECO:0000313" key="10">
    <source>
        <dbReference type="EMBL" id="MFC6592696.1"/>
    </source>
</evidence>